<keyword evidence="7" id="KW-0472">Membrane</keyword>
<dbReference type="Pfam" id="PF00046">
    <property type="entry name" value="Homeodomain"/>
    <property type="match status" value="1"/>
</dbReference>
<feature type="region of interest" description="Disordered" evidence="6">
    <location>
        <begin position="86"/>
        <end position="111"/>
    </location>
</feature>
<feature type="domain" description="Homeobox" evidence="8">
    <location>
        <begin position="25"/>
        <end position="85"/>
    </location>
</feature>
<keyword evidence="12" id="KW-1185">Reference proteome</keyword>
<dbReference type="SUPFAM" id="SSF46689">
    <property type="entry name" value="Homeodomain-like"/>
    <property type="match status" value="1"/>
</dbReference>
<accession>A0ABD0VBG5</accession>
<sequence length="1947" mass="219820">MMEIADSGDGNPPPEGWKKPPEGGEDKPPKRKMKSPYQLEILEKTYAVETYPSETLRAELSAKTGLSDRQLQMWFCHRRLKDRKFAPGKKAKKVEEPLSPPPSGREMVAPPGKASICPSSIPFTVGSGELRKAVARVAPAVSRIGAEVSLGKRYYEQPILVPQPRQLSVLELRIIASVEGQLGEPLRDDGPILGVEFDPLPLEHLVRLLNLRRLLIQLMYMLQIFNFWIDSRVQTSAFLPSMDQSFLPSSLTGKRKIAGSGAHAVHPQVPPRALQEYQFLPEQPSIRSESYERVPQSHFYDSPVAAPSSRMPSLHAGSQYLHGNDHVAPTYTFQGHISSSGLLSQQAREQLYTNEYDTAPHGSPFGNSTADPQFGIHQALGLEDPFSSSERRIIREEDSCRTDRKRKSEEARIAKEVEAHEKRIRKELEKQDILRRKREEQMRREMERLDRDRRKEEERMLREKQREEERFLREQRRETERREKILLKESRRAEKLRRKEELRKEKEAARLKAANERATARRIAKESMELIEDERLELMELAASRKGLASIVSLDGETLEQLDSFRGLLNTFPPKSVKLKKPFSVQPWIDSEENVGNFLMAWKFLITFADTLGLWPFTLDEFLQSLHDYDSRLLGEIHVALLKSVIKDIEEFSRTPAVAPGVNQNSVANPGGGHPHIVEGAYAWGFNICSWQQHLNYFTWPEILRQFALSAGFGPQLKKRNVERTYFRDGHEGNDGEDVISTLRNGAAAENAVALMQVRGYNNRRRPRHRLTPGTVKFAAFYVLSLEGSKGLTILEVAEKIQKSGLRDLTTSKTPEASIAAALSRDTKLFERTAPSTYCVRTAFRKNPVDAEAVLAAAREKIQIFQCGLSDSDEVEKDAEDVDDGERDEDSEFEGADDPEVDDGSVEVKMNKDLPCMSKLKGVVPSNSVNNKKKEILCDGIVLTPPCSLRHSDKDFQVDTLLHSNQASISGAIQSTEISSNCNGGRNTNLEDAEIDESNLGDPWVQGLTEGDYTDLSVEERLNALVALIGVAIEGNSIRVILEERLEAATALKKQMWAEAQLDKRRYKEEYLNKSQYSSFLVCKPESTQVIVGTDGSQTPLQLPYTKESDGNLEFLSNDQFPDVSSLNNIHNMSTERHVLGQELSTNPDSFPLQQYGHATEKPRFQLKSYIGHKAEQLYVYRSLPLGQDRRRNRYWLFSTSTSPNDPGSGRIFFESRDGFWRLIDSVETFDTLLAALDTRGIRESHLHSMLQRIETTFKEALTRHKKHVPSTNTSEFLFNGGSNELIPSPDCYAEHDSPSSVHSGVTSDTVEYSTSFRVDLGRSKMERNSALKRYRVFVKWMWKECYNSLVLCAMRYGKKRCSELLQTCHICYQSYFMEERHCTSCHRTFKSIHKGDAMFAEHIAICITKRKTDKESESQILDSSLPMGVRLLKAQLSLIEVSIPAEALQPFWTEGYRKSWGVKLNSASSADDFLQLLTLLEGAIKRDHISSNFETTNELLSSAKASSAANNTLISGSVPVLPWIPDTTSAVALRLMELDASISYMPQQKSVSQKEGDSQDFFKPSRFTIVKNIHEFEPAGTPLQVDYQREGRWLDSGSGRRGRGRGGRGGRVGRGRGRGGRGTRASAIVSRSEFNEENVNSLDKTRKYSRRGRTRGRGRRRGRRSVRPRQRSGNQAPTSRAAFFHGFGDVGACSKEESAEESLRSSGGDEWGIEARTYNKQDDNSAGSQSDDDNEQASGDEYDDQVTEYSTRYNQPSPMGIMDDESEEDEEVDEDVGEEEDYGDQATLEDMDGDVDEEDEEMGDDDEMTDADDGNGDEDEGPSSFSSGGSQWFKTDSFGFCFFLLPFSVIEEIGYIWWHRKIATVTGRGLFVNIRTKVGWEDVLSTMIATKVDEASFALVELSTISCSAMQEVQLQYLKLLMYLILEDLICIFFVMTSTFRMIYIN</sequence>
<dbReference type="InterPro" id="IPR028942">
    <property type="entry name" value="WHIM1_dom"/>
</dbReference>
<keyword evidence="4 5" id="KW-0371">Homeobox</keyword>
<feature type="region of interest" description="Disordered" evidence="6">
    <location>
        <begin position="1720"/>
        <end position="1829"/>
    </location>
</feature>
<evidence type="ECO:0000313" key="11">
    <source>
        <dbReference type="EMBL" id="KAL0919991.1"/>
    </source>
</evidence>
<dbReference type="GO" id="GO:0005634">
    <property type="term" value="C:nucleus"/>
    <property type="evidence" value="ECO:0007669"/>
    <property type="project" value="UniProtKB-SubCell"/>
</dbReference>
<feature type="region of interest" description="Disordered" evidence="6">
    <location>
        <begin position="1582"/>
        <end position="1684"/>
    </location>
</feature>
<evidence type="ECO:0008006" key="13">
    <source>
        <dbReference type="Google" id="ProtNLM"/>
    </source>
</evidence>
<feature type="compositionally biased region" description="Acidic residues" evidence="6">
    <location>
        <begin position="1763"/>
        <end position="1822"/>
    </location>
</feature>
<dbReference type="SMART" id="SM00571">
    <property type="entry name" value="DDT"/>
    <property type="match status" value="1"/>
</dbReference>
<evidence type="ECO:0000259" key="8">
    <source>
        <dbReference type="PROSITE" id="PS50071"/>
    </source>
</evidence>
<dbReference type="PROSITE" id="PS51913">
    <property type="entry name" value="HTH_HARE"/>
    <property type="match status" value="1"/>
</dbReference>
<dbReference type="InterPro" id="IPR018501">
    <property type="entry name" value="DDT_dom"/>
</dbReference>
<keyword evidence="2" id="KW-0804">Transcription</keyword>
<feature type="region of interest" description="Disordered" evidence="6">
    <location>
        <begin position="442"/>
        <end position="473"/>
    </location>
</feature>
<feature type="compositionally biased region" description="Basic residues" evidence="6">
    <location>
        <begin position="1648"/>
        <end position="1671"/>
    </location>
</feature>
<evidence type="ECO:0000256" key="3">
    <source>
        <dbReference type="ARBA" id="ARBA00023242"/>
    </source>
</evidence>
<dbReference type="InterPro" id="IPR044977">
    <property type="entry name" value="RLT1-3"/>
</dbReference>
<organism evidence="11 12">
    <name type="scientific">Dendrobium thyrsiflorum</name>
    <name type="common">Pinecone-like raceme dendrobium</name>
    <name type="synonym">Orchid</name>
    <dbReference type="NCBI Taxonomy" id="117978"/>
    <lineage>
        <taxon>Eukaryota</taxon>
        <taxon>Viridiplantae</taxon>
        <taxon>Streptophyta</taxon>
        <taxon>Embryophyta</taxon>
        <taxon>Tracheophyta</taxon>
        <taxon>Spermatophyta</taxon>
        <taxon>Magnoliopsida</taxon>
        <taxon>Liliopsida</taxon>
        <taxon>Asparagales</taxon>
        <taxon>Orchidaceae</taxon>
        <taxon>Epidendroideae</taxon>
        <taxon>Malaxideae</taxon>
        <taxon>Dendrobiinae</taxon>
        <taxon>Dendrobium</taxon>
    </lineage>
</organism>
<dbReference type="Pfam" id="PF15613">
    <property type="entry name" value="WSD"/>
    <property type="match status" value="1"/>
</dbReference>
<comment type="subcellular location">
    <subcellularLocation>
        <location evidence="1 4 5">Nucleus</location>
    </subcellularLocation>
</comment>
<feature type="domain" description="HTH HARE-type" evidence="10">
    <location>
        <begin position="774"/>
        <end position="843"/>
    </location>
</feature>
<dbReference type="InterPro" id="IPR001356">
    <property type="entry name" value="HD"/>
</dbReference>
<evidence type="ECO:0000259" key="9">
    <source>
        <dbReference type="PROSITE" id="PS50827"/>
    </source>
</evidence>
<dbReference type="Pfam" id="PF02791">
    <property type="entry name" value="DDT"/>
    <property type="match status" value="1"/>
</dbReference>
<dbReference type="Proteomes" id="UP001552299">
    <property type="component" value="Unassembled WGS sequence"/>
</dbReference>
<feature type="region of interest" description="Disordered" evidence="6">
    <location>
        <begin position="873"/>
        <end position="904"/>
    </location>
</feature>
<protein>
    <recommendedName>
        <fullName evidence="13">Homeobox-DDT domain protein RLT2</fullName>
    </recommendedName>
</protein>
<name>A0ABD0VBG5_DENTH</name>
<evidence type="ECO:0000256" key="5">
    <source>
        <dbReference type="RuleBase" id="RU000682"/>
    </source>
</evidence>
<evidence type="ECO:0000256" key="4">
    <source>
        <dbReference type="PROSITE-ProRule" id="PRU00108"/>
    </source>
</evidence>
<dbReference type="EMBL" id="JANQDX010000008">
    <property type="protein sequence ID" value="KAL0919991.1"/>
    <property type="molecule type" value="Genomic_DNA"/>
</dbReference>
<evidence type="ECO:0000256" key="6">
    <source>
        <dbReference type="SAM" id="MobiDB-lite"/>
    </source>
</evidence>
<keyword evidence="7" id="KW-0812">Transmembrane</keyword>
<comment type="caution">
    <text evidence="11">The sequence shown here is derived from an EMBL/GenBank/DDBJ whole genome shotgun (WGS) entry which is preliminary data.</text>
</comment>
<dbReference type="GO" id="GO:0003677">
    <property type="term" value="F:DNA binding"/>
    <property type="evidence" value="ECO:0007669"/>
    <property type="project" value="UniProtKB-UniRule"/>
</dbReference>
<feature type="region of interest" description="Disordered" evidence="6">
    <location>
        <begin position="1"/>
        <end position="37"/>
    </location>
</feature>
<dbReference type="PROSITE" id="PS50827">
    <property type="entry name" value="DDT"/>
    <property type="match status" value="1"/>
</dbReference>
<keyword evidence="3 4" id="KW-0539">Nucleus</keyword>
<feature type="domain" description="DDT" evidence="9">
    <location>
        <begin position="592"/>
        <end position="651"/>
    </location>
</feature>
<dbReference type="PANTHER" id="PTHR36968">
    <property type="entry name" value="HOMEOBOX-DDT DOMAIN PROTEIN RLT2"/>
    <property type="match status" value="1"/>
</dbReference>
<dbReference type="SMART" id="SM00389">
    <property type="entry name" value="HOX"/>
    <property type="match status" value="1"/>
</dbReference>
<dbReference type="Pfam" id="PF05066">
    <property type="entry name" value="HARE-HTH"/>
    <property type="match status" value="1"/>
</dbReference>
<dbReference type="InterPro" id="IPR028941">
    <property type="entry name" value="WHIM2_dom"/>
</dbReference>
<reference evidence="11 12" key="1">
    <citation type="journal article" date="2024" name="Plant Biotechnol. J.">
        <title>Dendrobium thyrsiflorum genome and its molecular insights into genes involved in important horticultural traits.</title>
        <authorList>
            <person name="Chen B."/>
            <person name="Wang J.Y."/>
            <person name="Zheng P.J."/>
            <person name="Li K.L."/>
            <person name="Liang Y.M."/>
            <person name="Chen X.F."/>
            <person name="Zhang C."/>
            <person name="Zhao X."/>
            <person name="He X."/>
            <person name="Zhang G.Q."/>
            <person name="Liu Z.J."/>
            <person name="Xu Q."/>
        </authorList>
    </citation>
    <scope>NUCLEOTIDE SEQUENCE [LARGE SCALE GENOMIC DNA]</scope>
    <source>
        <strain evidence="11">GZMU011</strain>
    </source>
</reference>
<evidence type="ECO:0000256" key="2">
    <source>
        <dbReference type="ARBA" id="ARBA00023163"/>
    </source>
</evidence>
<dbReference type="InterPro" id="IPR009057">
    <property type="entry name" value="Homeodomain-like_sf"/>
</dbReference>
<gene>
    <name evidence="11" type="ORF">M5K25_009087</name>
</gene>
<feature type="compositionally biased region" description="Acidic residues" evidence="6">
    <location>
        <begin position="1731"/>
        <end position="1747"/>
    </location>
</feature>
<dbReference type="CDD" id="cd00086">
    <property type="entry name" value="homeodomain"/>
    <property type="match status" value="1"/>
</dbReference>
<feature type="compositionally biased region" description="Basic residues" evidence="6">
    <location>
        <begin position="1601"/>
        <end position="1622"/>
    </location>
</feature>
<feature type="transmembrane region" description="Helical" evidence="7">
    <location>
        <begin position="1921"/>
        <end position="1945"/>
    </location>
</feature>
<feature type="compositionally biased region" description="Polar residues" evidence="6">
    <location>
        <begin position="1748"/>
        <end position="1758"/>
    </location>
</feature>
<dbReference type="Gene3D" id="1.10.10.60">
    <property type="entry name" value="Homeodomain-like"/>
    <property type="match status" value="1"/>
</dbReference>
<evidence type="ECO:0000259" key="10">
    <source>
        <dbReference type="PROSITE" id="PS51913"/>
    </source>
</evidence>
<dbReference type="InterPro" id="IPR007759">
    <property type="entry name" value="Asxl_HARE-HTH"/>
</dbReference>
<feature type="DNA-binding region" description="Homeobox" evidence="4">
    <location>
        <begin position="27"/>
        <end position="86"/>
    </location>
</feature>
<proteinExistence type="predicted"/>
<dbReference type="Pfam" id="PF15612">
    <property type="entry name" value="WHIM1"/>
    <property type="match status" value="1"/>
</dbReference>
<dbReference type="PANTHER" id="PTHR36968:SF5">
    <property type="entry name" value="HOMEOBOX-DDT DOMAIN PROTEIN RLT2"/>
    <property type="match status" value="1"/>
</dbReference>
<keyword evidence="4 5" id="KW-0238">DNA-binding</keyword>
<dbReference type="PROSITE" id="PS50071">
    <property type="entry name" value="HOMEOBOX_2"/>
    <property type="match status" value="1"/>
</dbReference>
<feature type="compositionally biased region" description="Basic and acidic residues" evidence="6">
    <location>
        <begin position="16"/>
        <end position="28"/>
    </location>
</feature>
<keyword evidence="7" id="KW-1133">Transmembrane helix</keyword>
<evidence type="ECO:0000256" key="7">
    <source>
        <dbReference type="SAM" id="Phobius"/>
    </source>
</evidence>
<evidence type="ECO:0000256" key="1">
    <source>
        <dbReference type="ARBA" id="ARBA00004123"/>
    </source>
</evidence>
<evidence type="ECO:0000313" key="12">
    <source>
        <dbReference type="Proteomes" id="UP001552299"/>
    </source>
</evidence>